<dbReference type="EMBL" id="MK500371">
    <property type="protein sequence ID" value="QBK87908.1"/>
    <property type="molecule type" value="Genomic_DNA"/>
</dbReference>
<name>A0A481YXK0_9VIRU</name>
<organism evidence="1">
    <name type="scientific">Marseillevirus LCMAC202</name>
    <dbReference type="NCBI Taxonomy" id="2506606"/>
    <lineage>
        <taxon>Viruses</taxon>
        <taxon>Varidnaviria</taxon>
        <taxon>Bamfordvirae</taxon>
        <taxon>Nucleocytoviricota</taxon>
        <taxon>Megaviricetes</taxon>
        <taxon>Pimascovirales</taxon>
        <taxon>Pimascovirales incertae sedis</taxon>
        <taxon>Marseilleviridae</taxon>
    </lineage>
</organism>
<gene>
    <name evidence="1" type="ORF">LCMAC202_02690</name>
</gene>
<proteinExistence type="predicted"/>
<protein>
    <submittedName>
        <fullName evidence="1">Uncharacterized protein</fullName>
    </submittedName>
</protein>
<accession>A0A481YXK0</accession>
<reference evidence="1" key="1">
    <citation type="journal article" date="2019" name="MBio">
        <title>Virus Genomes from Deep Sea Sediments Expand the Ocean Megavirome and Support Independent Origins of Viral Gigantism.</title>
        <authorList>
            <person name="Backstrom D."/>
            <person name="Yutin N."/>
            <person name="Jorgensen S.L."/>
            <person name="Dharamshi J."/>
            <person name="Homa F."/>
            <person name="Zaremba-Niedwiedzka K."/>
            <person name="Spang A."/>
            <person name="Wolf Y.I."/>
            <person name="Koonin E.V."/>
            <person name="Ettema T.J."/>
        </authorList>
    </citation>
    <scope>NUCLEOTIDE SEQUENCE</scope>
</reference>
<sequence>MSGLEPTAQKQLRHVSELDVYKHLEQGGLIVAANNGNVIDYIMKKLMEATAAAGAQGYPNFYYIDGPVLVMSKVGKNYFWMIDYPIKYNPENFPNYVNTSTNWNIAKTAYQAGRKLLNLDAPVIFFSANQAAQFQLRATAFACLPDGAPESNTDYYYPGCTSKSCLWGPDYGAGNWLMQV</sequence>
<evidence type="ECO:0000313" key="1">
    <source>
        <dbReference type="EMBL" id="QBK87908.1"/>
    </source>
</evidence>